<evidence type="ECO:0000259" key="2">
    <source>
        <dbReference type="SMART" id="SM00014"/>
    </source>
</evidence>
<feature type="transmembrane region" description="Helical" evidence="1">
    <location>
        <begin position="107"/>
        <end position="126"/>
    </location>
</feature>
<sequence>MEPFGWERELFLYLNSHHTELSDTFFWWLTTPINSWPLYLFIVSFSFWKFGWKQTLFWLIGLGIAIGLADVIASQIFKPLVNRPRPSHDPAIKDLVHTLHGYRGGPLGFVSSHASTSMAIALFFFLEWHKKLKWSWVFFIWTALYSYSRIAVGVHFVGDIIGGWLVGVLAVYLAREIIYRIQRKYDIQLGKETEALK</sequence>
<feature type="transmembrane region" description="Helical" evidence="1">
    <location>
        <begin position="55"/>
        <end position="77"/>
    </location>
</feature>
<dbReference type="InterPro" id="IPR036938">
    <property type="entry name" value="PAP2/HPO_sf"/>
</dbReference>
<feature type="transmembrane region" description="Helical" evidence="1">
    <location>
        <begin position="156"/>
        <end position="174"/>
    </location>
</feature>
<dbReference type="AlphaFoldDB" id="A0A7X9S0X3"/>
<dbReference type="Pfam" id="PF01569">
    <property type="entry name" value="PAP2"/>
    <property type="match status" value="1"/>
</dbReference>
<reference evidence="3 4" key="1">
    <citation type="submission" date="2020-04" db="EMBL/GenBank/DDBJ databases">
        <title>Flammeovirga sp. SR4, a novel species isolated from seawater.</title>
        <authorList>
            <person name="Wang X."/>
        </authorList>
    </citation>
    <scope>NUCLEOTIDE SEQUENCE [LARGE SCALE GENOMIC DNA]</scope>
    <source>
        <strain evidence="3 4">ATCC 23126</strain>
    </source>
</reference>
<dbReference type="SMART" id="SM00014">
    <property type="entry name" value="acidPPc"/>
    <property type="match status" value="1"/>
</dbReference>
<dbReference type="EMBL" id="JABANE010000156">
    <property type="protein sequence ID" value="NME72376.1"/>
    <property type="molecule type" value="Genomic_DNA"/>
</dbReference>
<dbReference type="Gene3D" id="1.20.144.10">
    <property type="entry name" value="Phosphatidic acid phosphatase type 2/haloperoxidase"/>
    <property type="match status" value="2"/>
</dbReference>
<keyword evidence="1" id="KW-0812">Transmembrane</keyword>
<gene>
    <name evidence="3" type="ORF">HHU12_30725</name>
</gene>
<dbReference type="PANTHER" id="PTHR14969:SF13">
    <property type="entry name" value="AT30094P"/>
    <property type="match status" value="1"/>
</dbReference>
<feature type="transmembrane region" description="Helical" evidence="1">
    <location>
        <begin position="25"/>
        <end position="48"/>
    </location>
</feature>
<dbReference type="PANTHER" id="PTHR14969">
    <property type="entry name" value="SPHINGOSINE-1-PHOSPHATE PHOSPHOHYDROLASE"/>
    <property type="match status" value="1"/>
</dbReference>
<evidence type="ECO:0000313" key="3">
    <source>
        <dbReference type="EMBL" id="NME72376.1"/>
    </source>
</evidence>
<evidence type="ECO:0000313" key="4">
    <source>
        <dbReference type="Proteomes" id="UP000576082"/>
    </source>
</evidence>
<evidence type="ECO:0000256" key="1">
    <source>
        <dbReference type="SAM" id="Phobius"/>
    </source>
</evidence>
<protein>
    <submittedName>
        <fullName evidence="3">Phosphatase PAP2 family protein</fullName>
    </submittedName>
</protein>
<feature type="domain" description="Phosphatidic acid phosphatase type 2/haloperoxidase" evidence="2">
    <location>
        <begin position="59"/>
        <end position="175"/>
    </location>
</feature>
<accession>A0A7X9S0X3</accession>
<keyword evidence="1" id="KW-1133">Transmembrane helix</keyword>
<dbReference type="Proteomes" id="UP000576082">
    <property type="component" value="Unassembled WGS sequence"/>
</dbReference>
<dbReference type="InterPro" id="IPR000326">
    <property type="entry name" value="PAP2/HPO"/>
</dbReference>
<comment type="caution">
    <text evidence="3">The sequence shown here is derived from an EMBL/GenBank/DDBJ whole genome shotgun (WGS) entry which is preliminary data.</text>
</comment>
<dbReference type="SUPFAM" id="SSF48317">
    <property type="entry name" value="Acid phosphatase/Vanadium-dependent haloperoxidase"/>
    <property type="match status" value="1"/>
</dbReference>
<name>A0A7X9S0X3_9BACT</name>
<keyword evidence="1" id="KW-0472">Membrane</keyword>
<dbReference type="RefSeq" id="WP_169660570.1">
    <property type="nucleotide sequence ID" value="NZ_JABANE010000156.1"/>
</dbReference>
<organism evidence="3 4">
    <name type="scientific">Flammeovirga aprica JL-4</name>
    <dbReference type="NCBI Taxonomy" id="694437"/>
    <lineage>
        <taxon>Bacteria</taxon>
        <taxon>Pseudomonadati</taxon>
        <taxon>Bacteroidota</taxon>
        <taxon>Cytophagia</taxon>
        <taxon>Cytophagales</taxon>
        <taxon>Flammeovirgaceae</taxon>
        <taxon>Flammeovirga</taxon>
    </lineage>
</organism>
<feature type="transmembrane region" description="Helical" evidence="1">
    <location>
        <begin position="133"/>
        <end position="150"/>
    </location>
</feature>
<keyword evidence="4" id="KW-1185">Reference proteome</keyword>
<proteinExistence type="predicted"/>